<evidence type="ECO:0000313" key="3">
    <source>
        <dbReference type="Proteomes" id="UP000649739"/>
    </source>
</evidence>
<dbReference type="AlphaFoldDB" id="A0A8J3FD55"/>
<dbReference type="Pfam" id="PF01966">
    <property type="entry name" value="HD"/>
    <property type="match status" value="1"/>
</dbReference>
<dbReference type="SUPFAM" id="SSF109604">
    <property type="entry name" value="HD-domain/PDEase-like"/>
    <property type="match status" value="1"/>
</dbReference>
<dbReference type="NCBIfam" id="TIGR00277">
    <property type="entry name" value="HDIG"/>
    <property type="match status" value="1"/>
</dbReference>
<dbReference type="InterPro" id="IPR006675">
    <property type="entry name" value="HDIG_dom"/>
</dbReference>
<protein>
    <submittedName>
        <fullName evidence="2">Metal-dependent phosphohydrolase, HD subdomain protein</fullName>
    </submittedName>
</protein>
<evidence type="ECO:0000259" key="1">
    <source>
        <dbReference type="Pfam" id="PF01966"/>
    </source>
</evidence>
<feature type="domain" description="HD" evidence="1">
    <location>
        <begin position="23"/>
        <end position="129"/>
    </location>
</feature>
<gene>
    <name evidence="2" type="ORF">GCM10010123_36220</name>
</gene>
<organism evidence="2 3">
    <name type="scientific">Pilimelia anulata</name>
    <dbReference type="NCBI Taxonomy" id="53371"/>
    <lineage>
        <taxon>Bacteria</taxon>
        <taxon>Bacillati</taxon>
        <taxon>Actinomycetota</taxon>
        <taxon>Actinomycetes</taxon>
        <taxon>Micromonosporales</taxon>
        <taxon>Micromonosporaceae</taxon>
        <taxon>Pilimelia</taxon>
    </lineage>
</organism>
<reference evidence="2" key="2">
    <citation type="submission" date="2020-09" db="EMBL/GenBank/DDBJ databases">
        <authorList>
            <person name="Sun Q."/>
            <person name="Ohkuma M."/>
        </authorList>
    </citation>
    <scope>NUCLEOTIDE SEQUENCE</scope>
    <source>
        <strain evidence="2">JCM 3090</strain>
    </source>
</reference>
<reference evidence="2" key="1">
    <citation type="journal article" date="2014" name="Int. J. Syst. Evol. Microbiol.">
        <title>Complete genome sequence of Corynebacterium casei LMG S-19264T (=DSM 44701T), isolated from a smear-ripened cheese.</title>
        <authorList>
            <consortium name="US DOE Joint Genome Institute (JGI-PGF)"/>
            <person name="Walter F."/>
            <person name="Albersmeier A."/>
            <person name="Kalinowski J."/>
            <person name="Ruckert C."/>
        </authorList>
    </citation>
    <scope>NUCLEOTIDE SEQUENCE</scope>
    <source>
        <strain evidence="2">JCM 3090</strain>
    </source>
</reference>
<sequence>MSDVEVRYARGLAGVLLADLPDRWAHTAGVAARAARYAAGFGRADADLLVAAAWLHDVGYADTVRDTGFHPLDGARYLDRAGWPPRLTALVAHHSGARFLAREVGLAGELGAYPREDSPLADALTAADQTVGPRGEPTTVDARIAEVLHRHGPGSPYAGARLRRAPYLVAATRRAAARLAAAARPGAAARPDRAGAVGGR</sequence>
<dbReference type="InterPro" id="IPR006674">
    <property type="entry name" value="HD_domain"/>
</dbReference>
<keyword evidence="3" id="KW-1185">Reference proteome</keyword>
<proteinExistence type="predicted"/>
<dbReference type="Proteomes" id="UP000649739">
    <property type="component" value="Unassembled WGS sequence"/>
</dbReference>
<dbReference type="Gene3D" id="1.10.3210.10">
    <property type="entry name" value="Hypothetical protein af1432"/>
    <property type="match status" value="1"/>
</dbReference>
<accession>A0A8J3FD55</accession>
<dbReference type="EMBL" id="BMQB01000008">
    <property type="protein sequence ID" value="GGK03032.1"/>
    <property type="molecule type" value="Genomic_DNA"/>
</dbReference>
<comment type="caution">
    <text evidence="2">The sequence shown here is derived from an EMBL/GenBank/DDBJ whole genome shotgun (WGS) entry which is preliminary data.</text>
</comment>
<name>A0A8J3FD55_9ACTN</name>
<evidence type="ECO:0000313" key="2">
    <source>
        <dbReference type="EMBL" id="GGK03032.1"/>
    </source>
</evidence>